<evidence type="ECO:0000313" key="1">
    <source>
        <dbReference type="EMBL" id="CDW31567.1"/>
    </source>
</evidence>
<protein>
    <recommendedName>
        <fullName evidence="2">PDZ domain-containing protein</fullName>
    </recommendedName>
</protein>
<dbReference type="Gene3D" id="2.30.42.10">
    <property type="match status" value="1"/>
</dbReference>
<dbReference type="SUPFAM" id="SSF50156">
    <property type="entry name" value="PDZ domain-like"/>
    <property type="match status" value="1"/>
</dbReference>
<dbReference type="PANTHER" id="PTHR10316">
    <property type="entry name" value="MEMBRANE ASSOCIATED GUANYLATE KINASE-RELATED"/>
    <property type="match status" value="1"/>
</dbReference>
<proteinExistence type="predicted"/>
<accession>A0A0K2U0U0</accession>
<sequence>MRSDSNDQHWLESCREYLFQSKGLGLKLSGGADRGSFPLIGEVSSKDSPKPGDVVLEIQGQKVPGCTSSDVRSWLETCAENQSAILMKVVPKGIGPV</sequence>
<evidence type="ECO:0008006" key="2">
    <source>
        <dbReference type="Google" id="ProtNLM"/>
    </source>
</evidence>
<organism evidence="1">
    <name type="scientific">Lepeophtheirus salmonis</name>
    <name type="common">Salmon louse</name>
    <name type="synonym">Caligus salmonis</name>
    <dbReference type="NCBI Taxonomy" id="72036"/>
    <lineage>
        <taxon>Eukaryota</taxon>
        <taxon>Metazoa</taxon>
        <taxon>Ecdysozoa</taxon>
        <taxon>Arthropoda</taxon>
        <taxon>Crustacea</taxon>
        <taxon>Multicrustacea</taxon>
        <taxon>Hexanauplia</taxon>
        <taxon>Copepoda</taxon>
        <taxon>Siphonostomatoida</taxon>
        <taxon>Caligidae</taxon>
        <taxon>Lepeophtheirus</taxon>
    </lineage>
</organism>
<dbReference type="AlphaFoldDB" id="A0A0K2U0U0"/>
<name>A0A0K2U0U0_LEPSM</name>
<reference evidence="1" key="1">
    <citation type="submission" date="2014-05" db="EMBL/GenBank/DDBJ databases">
        <authorList>
            <person name="Chronopoulou M."/>
        </authorList>
    </citation>
    <scope>NUCLEOTIDE SEQUENCE</scope>
    <source>
        <tissue evidence="1">Whole organism</tissue>
    </source>
</reference>
<dbReference type="EMBL" id="HACA01014206">
    <property type="protein sequence ID" value="CDW31567.1"/>
    <property type="molecule type" value="Transcribed_RNA"/>
</dbReference>
<dbReference type="GO" id="GO:0005737">
    <property type="term" value="C:cytoplasm"/>
    <property type="evidence" value="ECO:0007669"/>
    <property type="project" value="TreeGrafter"/>
</dbReference>
<dbReference type="GO" id="GO:0007165">
    <property type="term" value="P:signal transduction"/>
    <property type="evidence" value="ECO:0007669"/>
    <property type="project" value="TreeGrafter"/>
</dbReference>
<dbReference type="InterPro" id="IPR036034">
    <property type="entry name" value="PDZ_sf"/>
</dbReference>
<dbReference type="PANTHER" id="PTHR10316:SF40">
    <property type="entry name" value="LD27118P"/>
    <property type="match status" value="1"/>
</dbReference>